<dbReference type="EC" id="2.7.13.3" evidence="2"/>
<dbReference type="PANTHER" id="PTHR24421:SF10">
    <property type="entry name" value="NITRATE_NITRITE SENSOR PROTEIN NARQ"/>
    <property type="match status" value="1"/>
</dbReference>
<dbReference type="GO" id="GO:0005524">
    <property type="term" value="F:ATP binding"/>
    <property type="evidence" value="ECO:0007669"/>
    <property type="project" value="UniProtKB-KW"/>
</dbReference>
<keyword evidence="3" id="KW-0597">Phosphoprotein</keyword>
<evidence type="ECO:0000256" key="2">
    <source>
        <dbReference type="ARBA" id="ARBA00012438"/>
    </source>
</evidence>
<dbReference type="GO" id="GO:0000155">
    <property type="term" value="F:phosphorelay sensor kinase activity"/>
    <property type="evidence" value="ECO:0007669"/>
    <property type="project" value="InterPro"/>
</dbReference>
<dbReference type="InterPro" id="IPR050482">
    <property type="entry name" value="Sensor_HK_TwoCompSys"/>
</dbReference>
<evidence type="ECO:0000313" key="12">
    <source>
        <dbReference type="Proteomes" id="UP000198418"/>
    </source>
</evidence>
<evidence type="ECO:0000256" key="3">
    <source>
        <dbReference type="ARBA" id="ARBA00022553"/>
    </source>
</evidence>
<dbReference type="Pfam" id="PF07730">
    <property type="entry name" value="HisKA_3"/>
    <property type="match status" value="1"/>
</dbReference>
<dbReference type="CDD" id="cd00130">
    <property type="entry name" value="PAS"/>
    <property type="match status" value="1"/>
</dbReference>
<dbReference type="GO" id="GO:0046983">
    <property type="term" value="F:protein dimerization activity"/>
    <property type="evidence" value="ECO:0007669"/>
    <property type="project" value="InterPro"/>
</dbReference>
<evidence type="ECO:0000313" key="11">
    <source>
        <dbReference type="EMBL" id="SNB71047.1"/>
    </source>
</evidence>
<keyword evidence="7" id="KW-0067">ATP-binding</keyword>
<evidence type="ECO:0000256" key="4">
    <source>
        <dbReference type="ARBA" id="ARBA00022679"/>
    </source>
</evidence>
<reference evidence="12" key="1">
    <citation type="submission" date="2017-06" db="EMBL/GenBank/DDBJ databases">
        <authorList>
            <person name="Varghese N."/>
            <person name="Submissions S."/>
        </authorList>
    </citation>
    <scope>NUCLEOTIDE SEQUENCE [LARGE SCALE GENOMIC DNA]</scope>
    <source>
        <strain evidence="12">DSM 137</strain>
    </source>
</reference>
<dbReference type="InterPro" id="IPR000014">
    <property type="entry name" value="PAS"/>
</dbReference>
<dbReference type="InterPro" id="IPR011712">
    <property type="entry name" value="Sig_transdc_His_kin_sub3_dim/P"/>
</dbReference>
<dbReference type="InterPro" id="IPR003594">
    <property type="entry name" value="HATPase_dom"/>
</dbReference>
<keyword evidence="4" id="KW-0808">Transferase</keyword>
<keyword evidence="5" id="KW-0547">Nucleotide-binding</keyword>
<evidence type="ECO:0000259" key="9">
    <source>
        <dbReference type="PROSITE" id="PS50109"/>
    </source>
</evidence>
<protein>
    <recommendedName>
        <fullName evidence="2">histidine kinase</fullName>
        <ecNumber evidence="2">2.7.13.3</ecNumber>
    </recommendedName>
</protein>
<dbReference type="InterPro" id="IPR013656">
    <property type="entry name" value="PAS_4"/>
</dbReference>
<evidence type="ECO:0000256" key="1">
    <source>
        <dbReference type="ARBA" id="ARBA00000085"/>
    </source>
</evidence>
<gene>
    <name evidence="11" type="ORF">SAMN06265338_10476</name>
</gene>
<keyword evidence="8" id="KW-0902">Two-component regulatory system</keyword>
<organism evidence="11 12">
    <name type="scientific">Rhodoblastus acidophilus</name>
    <name type="common">Rhodopseudomonas acidophila</name>
    <dbReference type="NCBI Taxonomy" id="1074"/>
    <lineage>
        <taxon>Bacteria</taxon>
        <taxon>Pseudomonadati</taxon>
        <taxon>Pseudomonadota</taxon>
        <taxon>Alphaproteobacteria</taxon>
        <taxon>Hyphomicrobiales</taxon>
        <taxon>Rhodoblastaceae</taxon>
        <taxon>Rhodoblastus</taxon>
    </lineage>
</organism>
<evidence type="ECO:0000256" key="5">
    <source>
        <dbReference type="ARBA" id="ARBA00022741"/>
    </source>
</evidence>
<dbReference type="NCBIfam" id="TIGR00229">
    <property type="entry name" value="sensory_box"/>
    <property type="match status" value="1"/>
</dbReference>
<dbReference type="Proteomes" id="UP000198418">
    <property type="component" value="Unassembled WGS sequence"/>
</dbReference>
<dbReference type="AlphaFoldDB" id="A0A212RFC3"/>
<dbReference type="RefSeq" id="WP_088520546.1">
    <property type="nucleotide sequence ID" value="NZ_FYDG01000004.1"/>
</dbReference>
<evidence type="ECO:0000256" key="8">
    <source>
        <dbReference type="ARBA" id="ARBA00023012"/>
    </source>
</evidence>
<dbReference type="Gene3D" id="3.30.565.10">
    <property type="entry name" value="Histidine kinase-like ATPase, C-terminal domain"/>
    <property type="match status" value="1"/>
</dbReference>
<dbReference type="EMBL" id="FYDG01000004">
    <property type="protein sequence ID" value="SNB71047.1"/>
    <property type="molecule type" value="Genomic_DNA"/>
</dbReference>
<comment type="catalytic activity">
    <reaction evidence="1">
        <text>ATP + protein L-histidine = ADP + protein N-phospho-L-histidine.</text>
        <dbReference type="EC" id="2.7.13.3"/>
    </reaction>
</comment>
<feature type="domain" description="Histidine kinase" evidence="9">
    <location>
        <begin position="269"/>
        <end position="466"/>
    </location>
</feature>
<evidence type="ECO:0000259" key="10">
    <source>
        <dbReference type="PROSITE" id="PS50112"/>
    </source>
</evidence>
<dbReference type="OrthoDB" id="9778496at2"/>
<proteinExistence type="predicted"/>
<feature type="domain" description="PAS" evidence="10">
    <location>
        <begin position="137"/>
        <end position="194"/>
    </location>
</feature>
<dbReference type="Pfam" id="PF02518">
    <property type="entry name" value="HATPase_c"/>
    <property type="match status" value="1"/>
</dbReference>
<dbReference type="Gene3D" id="3.30.450.20">
    <property type="entry name" value="PAS domain"/>
    <property type="match status" value="1"/>
</dbReference>
<evidence type="ECO:0000256" key="6">
    <source>
        <dbReference type="ARBA" id="ARBA00022777"/>
    </source>
</evidence>
<dbReference type="PROSITE" id="PS50112">
    <property type="entry name" value="PAS"/>
    <property type="match status" value="1"/>
</dbReference>
<dbReference type="InterPro" id="IPR036890">
    <property type="entry name" value="HATPase_C_sf"/>
</dbReference>
<dbReference type="PANTHER" id="PTHR24421">
    <property type="entry name" value="NITRATE/NITRITE SENSOR PROTEIN NARX-RELATED"/>
    <property type="match status" value="1"/>
</dbReference>
<name>A0A212RFC3_RHOAC</name>
<dbReference type="Gene3D" id="1.20.5.1930">
    <property type="match status" value="1"/>
</dbReference>
<evidence type="ECO:0000256" key="7">
    <source>
        <dbReference type="ARBA" id="ARBA00022840"/>
    </source>
</evidence>
<dbReference type="SMART" id="SM00091">
    <property type="entry name" value="PAS"/>
    <property type="match status" value="1"/>
</dbReference>
<dbReference type="InterPro" id="IPR005467">
    <property type="entry name" value="His_kinase_dom"/>
</dbReference>
<keyword evidence="6" id="KW-0418">Kinase</keyword>
<dbReference type="SUPFAM" id="SSF55785">
    <property type="entry name" value="PYP-like sensor domain (PAS domain)"/>
    <property type="match status" value="1"/>
</dbReference>
<dbReference type="Pfam" id="PF08448">
    <property type="entry name" value="PAS_4"/>
    <property type="match status" value="1"/>
</dbReference>
<accession>A0A212RFC3</accession>
<dbReference type="GO" id="GO:0016020">
    <property type="term" value="C:membrane"/>
    <property type="evidence" value="ECO:0007669"/>
    <property type="project" value="InterPro"/>
</dbReference>
<dbReference type="PROSITE" id="PS50109">
    <property type="entry name" value="HIS_KIN"/>
    <property type="match status" value="1"/>
</dbReference>
<dbReference type="SUPFAM" id="SSF55874">
    <property type="entry name" value="ATPase domain of HSP90 chaperone/DNA topoisomerase II/histidine kinase"/>
    <property type="match status" value="1"/>
</dbReference>
<dbReference type="CDD" id="cd16917">
    <property type="entry name" value="HATPase_UhpB-NarQ-NarX-like"/>
    <property type="match status" value="1"/>
</dbReference>
<dbReference type="SMART" id="SM00387">
    <property type="entry name" value="HATPase_c"/>
    <property type="match status" value="1"/>
</dbReference>
<sequence>MTHPADFTPALAMGLFGFARAGADLRLRVVEGRLLNWLPPVGAPLVDSAVFFGLDAELAALRAGARQRIDLPGLRLPPAETPFALTVVCDPDGGDFLIYACADCGMLDFERQLAHERRRAQILAGQAEAAGRVLREQAALYRDIVENDGDLVLRLGRDLRITFVNPAARRMFDLAEGEMIGRPVDDLLQSSEPEFWTERLRNDAAISFEHALRVGGETVWIWWRAHWVGAGAEYQAVGRDVTDLRRLRAEASARAEEARANAVIRERLRIAHALHDTLVHSLVALAPQIRLIRKTAGSDASSRLVEELGFAEQAVRDGLARARAAIADLRARPLQPEGLAAALETLARRFGEHTGLHVRVDLDARATTPDPDVAETFLQIAEEALRNAELHAQASLVSLRLTADRDGGASLEIADDGRGFEPDRAPEGHYGLVGMRERAEMIGARFSLESRPGGGARIVVEAPAAARATYDLT</sequence>
<dbReference type="InterPro" id="IPR035965">
    <property type="entry name" value="PAS-like_dom_sf"/>
</dbReference>
<keyword evidence="12" id="KW-1185">Reference proteome</keyword>